<dbReference type="AlphaFoldDB" id="A0A0F9CLS8"/>
<evidence type="ECO:0000313" key="2">
    <source>
        <dbReference type="EMBL" id="KKK97606.1"/>
    </source>
</evidence>
<gene>
    <name evidence="2" type="ORF">LCGC14_2651070</name>
</gene>
<feature type="transmembrane region" description="Helical" evidence="1">
    <location>
        <begin position="43"/>
        <end position="60"/>
    </location>
</feature>
<keyword evidence="1" id="KW-0812">Transmembrane</keyword>
<evidence type="ECO:0000256" key="1">
    <source>
        <dbReference type="SAM" id="Phobius"/>
    </source>
</evidence>
<proteinExistence type="predicted"/>
<keyword evidence="1" id="KW-1133">Transmembrane helix</keyword>
<name>A0A0F9CLS8_9ZZZZ</name>
<feature type="non-terminal residue" evidence="2">
    <location>
        <position position="449"/>
    </location>
</feature>
<feature type="transmembrane region" description="Helical" evidence="1">
    <location>
        <begin position="91"/>
        <end position="111"/>
    </location>
</feature>
<sequence length="449" mass="52089">IALLITTLFKDYSVESEMELKKILTIFNKLIEIHSKENNHDNIARISLSTGFTILMLIVFCKNPMELEKISQKAINVVSNSWKLSKNSGNLQILILSLFLEASLLLVQNSFKNFQDKRRKQVHQNILSKAEESLKLAEDCRDSYIFSYLYFAIGIVKCEFAVHYIEDEITQRNFIEKGINFLEKGLIFAREAKNRVLVITILFFLHRNAFISGRFMYLQKRIINDLKEVESAGLRFISLTRMYFFADFYAHYFPAFYYSNIAQMRFFTSSQRKSYAKKGIEYALKSLKIMIFETTYAVSFISLTVSYAVLVRLATSEEEKRVNIEKMLEYAEKADILGEKYGGGDTRTMGYSAVYRAYKTLADISKSEKEKTNMLSKAIDVSKKNLMHFSESRTGIIVAQMRLGLLYEEIGILTKDINTLMKAKDLILKSNKESNERGYHYYTATTYEY</sequence>
<feature type="transmembrane region" description="Helical" evidence="1">
    <location>
        <begin position="196"/>
        <end position="217"/>
    </location>
</feature>
<feature type="transmembrane region" description="Helical" evidence="1">
    <location>
        <begin position="289"/>
        <end position="310"/>
    </location>
</feature>
<feature type="non-terminal residue" evidence="2">
    <location>
        <position position="1"/>
    </location>
</feature>
<dbReference type="EMBL" id="LAZR01045977">
    <property type="protein sequence ID" value="KKK97606.1"/>
    <property type="molecule type" value="Genomic_DNA"/>
</dbReference>
<evidence type="ECO:0008006" key="3">
    <source>
        <dbReference type="Google" id="ProtNLM"/>
    </source>
</evidence>
<organism evidence="2">
    <name type="scientific">marine sediment metagenome</name>
    <dbReference type="NCBI Taxonomy" id="412755"/>
    <lineage>
        <taxon>unclassified sequences</taxon>
        <taxon>metagenomes</taxon>
        <taxon>ecological metagenomes</taxon>
    </lineage>
</organism>
<accession>A0A0F9CLS8</accession>
<protein>
    <recommendedName>
        <fullName evidence="3">MalT-like TPR region domain-containing protein</fullName>
    </recommendedName>
</protein>
<reference evidence="2" key="1">
    <citation type="journal article" date="2015" name="Nature">
        <title>Complex archaea that bridge the gap between prokaryotes and eukaryotes.</title>
        <authorList>
            <person name="Spang A."/>
            <person name="Saw J.H."/>
            <person name="Jorgensen S.L."/>
            <person name="Zaremba-Niedzwiedzka K."/>
            <person name="Martijn J."/>
            <person name="Lind A.E."/>
            <person name="van Eijk R."/>
            <person name="Schleper C."/>
            <person name="Guy L."/>
            <person name="Ettema T.J."/>
        </authorList>
    </citation>
    <scope>NUCLEOTIDE SEQUENCE</scope>
</reference>
<keyword evidence="1" id="KW-0472">Membrane</keyword>
<comment type="caution">
    <text evidence="2">The sequence shown here is derived from an EMBL/GenBank/DDBJ whole genome shotgun (WGS) entry which is preliminary data.</text>
</comment>